<evidence type="ECO:0000313" key="3">
    <source>
        <dbReference type="EMBL" id="KAF2758955.1"/>
    </source>
</evidence>
<feature type="compositionally biased region" description="Basic and acidic residues" evidence="1">
    <location>
        <begin position="386"/>
        <end position="399"/>
    </location>
</feature>
<feature type="compositionally biased region" description="Acidic residues" evidence="1">
    <location>
        <begin position="194"/>
        <end position="211"/>
    </location>
</feature>
<keyword evidence="4" id="KW-1185">Reference proteome</keyword>
<dbReference type="EMBL" id="ML996570">
    <property type="protein sequence ID" value="KAF2758955.1"/>
    <property type="molecule type" value="Genomic_DNA"/>
</dbReference>
<feature type="region of interest" description="Disordered" evidence="1">
    <location>
        <begin position="349"/>
        <end position="407"/>
    </location>
</feature>
<feature type="domain" description="Micro-fibrillar-associated protein 1 C-terminal" evidence="2">
    <location>
        <begin position="125"/>
        <end position="347"/>
    </location>
</feature>
<feature type="compositionally biased region" description="Basic and acidic residues" evidence="1">
    <location>
        <begin position="349"/>
        <end position="359"/>
    </location>
</feature>
<dbReference type="AlphaFoldDB" id="A0A6A6W8S3"/>
<sequence length="407" mass="46572">MPPKRMTANPVRPARHRPGKALAAAPNESDSSEDDDPEEQETSRQDAPPPKATSFPKDTSKIATTLKAVDLNTQTRRDQQAQAAAAAKKKAEEDEFETENEEDEEDENESGSESGEESSSEESSSEEEEDTRRKFIRPVFIKKAQRNGGTVPEKSEEEKAEEEEARRKAEADELIQEQIERAAAEKAAGKKYWDDEDRDLEEQEAVDDTDDRDVEAEYAAWKLRELSRIRRDRARIEEYEAELAERERRRNMTAAEREAEDAERIARDKEDRSDKPQAGYMQKYFHKGAFFTDELAAQGLLDRDIMGAKFVDETNKETLPEYMRIRDMTKLGKKGRTRYKDLKSEDTGRWADYGYDRKNGGSYNNSDDRFRPDRPGATGANSAALGERKRSLASEDRESKRPRRDHG</sequence>
<organism evidence="3 4">
    <name type="scientific">Pseudovirgaria hyperparasitica</name>
    <dbReference type="NCBI Taxonomy" id="470096"/>
    <lineage>
        <taxon>Eukaryota</taxon>
        <taxon>Fungi</taxon>
        <taxon>Dikarya</taxon>
        <taxon>Ascomycota</taxon>
        <taxon>Pezizomycotina</taxon>
        <taxon>Dothideomycetes</taxon>
        <taxon>Dothideomycetes incertae sedis</taxon>
        <taxon>Acrospermales</taxon>
        <taxon>Acrospermaceae</taxon>
        <taxon>Pseudovirgaria</taxon>
    </lineage>
</organism>
<dbReference type="PANTHER" id="PTHR15327">
    <property type="entry name" value="MICROFIBRIL-ASSOCIATED PROTEIN"/>
    <property type="match status" value="1"/>
</dbReference>
<dbReference type="Pfam" id="PF06991">
    <property type="entry name" value="MFAP1"/>
    <property type="match status" value="1"/>
</dbReference>
<dbReference type="Proteomes" id="UP000799437">
    <property type="component" value="Unassembled WGS sequence"/>
</dbReference>
<dbReference type="InterPro" id="IPR009730">
    <property type="entry name" value="MFAP1_C"/>
</dbReference>
<feature type="compositionally biased region" description="Basic and acidic residues" evidence="1">
    <location>
        <begin position="262"/>
        <end position="275"/>
    </location>
</feature>
<accession>A0A6A6W8S3</accession>
<feature type="compositionally biased region" description="Acidic residues" evidence="1">
    <location>
        <begin position="30"/>
        <end position="40"/>
    </location>
</feature>
<evidence type="ECO:0000256" key="1">
    <source>
        <dbReference type="SAM" id="MobiDB-lite"/>
    </source>
</evidence>
<feature type="region of interest" description="Disordered" evidence="1">
    <location>
        <begin position="244"/>
        <end position="278"/>
    </location>
</feature>
<dbReference type="InterPro" id="IPR033194">
    <property type="entry name" value="MFAP1"/>
</dbReference>
<protein>
    <recommendedName>
        <fullName evidence="2">Micro-fibrillar-associated protein 1 C-terminal domain-containing protein</fullName>
    </recommendedName>
</protein>
<proteinExistence type="predicted"/>
<dbReference type="GeneID" id="54481866"/>
<evidence type="ECO:0000259" key="2">
    <source>
        <dbReference type="Pfam" id="PF06991"/>
    </source>
</evidence>
<evidence type="ECO:0000313" key="4">
    <source>
        <dbReference type="Proteomes" id="UP000799437"/>
    </source>
</evidence>
<feature type="region of interest" description="Disordered" evidence="1">
    <location>
        <begin position="184"/>
        <end position="211"/>
    </location>
</feature>
<dbReference type="OrthoDB" id="1111734at2759"/>
<feature type="compositionally biased region" description="Basic and acidic residues" evidence="1">
    <location>
        <begin position="184"/>
        <end position="193"/>
    </location>
</feature>
<name>A0A6A6W8S3_9PEZI</name>
<dbReference type="RefSeq" id="XP_033601406.1">
    <property type="nucleotide sequence ID" value="XM_033740812.1"/>
</dbReference>
<feature type="region of interest" description="Disordered" evidence="1">
    <location>
        <begin position="1"/>
        <end position="171"/>
    </location>
</feature>
<reference evidence="3" key="1">
    <citation type="journal article" date="2020" name="Stud. Mycol.">
        <title>101 Dothideomycetes genomes: a test case for predicting lifestyles and emergence of pathogens.</title>
        <authorList>
            <person name="Haridas S."/>
            <person name="Albert R."/>
            <person name="Binder M."/>
            <person name="Bloem J."/>
            <person name="Labutti K."/>
            <person name="Salamov A."/>
            <person name="Andreopoulos B."/>
            <person name="Baker S."/>
            <person name="Barry K."/>
            <person name="Bills G."/>
            <person name="Bluhm B."/>
            <person name="Cannon C."/>
            <person name="Castanera R."/>
            <person name="Culley D."/>
            <person name="Daum C."/>
            <person name="Ezra D."/>
            <person name="Gonzalez J."/>
            <person name="Henrissat B."/>
            <person name="Kuo A."/>
            <person name="Liang C."/>
            <person name="Lipzen A."/>
            <person name="Lutzoni F."/>
            <person name="Magnuson J."/>
            <person name="Mondo S."/>
            <person name="Nolan M."/>
            <person name="Ohm R."/>
            <person name="Pangilinan J."/>
            <person name="Park H.-J."/>
            <person name="Ramirez L."/>
            <person name="Alfaro M."/>
            <person name="Sun H."/>
            <person name="Tritt A."/>
            <person name="Yoshinaga Y."/>
            <person name="Zwiers L.-H."/>
            <person name="Turgeon B."/>
            <person name="Goodwin S."/>
            <person name="Spatafora J."/>
            <person name="Crous P."/>
            <person name="Grigoriev I."/>
        </authorList>
    </citation>
    <scope>NUCLEOTIDE SEQUENCE</scope>
    <source>
        <strain evidence="3">CBS 121739</strain>
    </source>
</reference>
<feature type="compositionally biased region" description="Acidic residues" evidence="1">
    <location>
        <begin position="93"/>
        <end position="129"/>
    </location>
</feature>
<gene>
    <name evidence="3" type="ORF">EJ05DRAFT_327478</name>
</gene>